<dbReference type="AlphaFoldDB" id="A0A448WE45"/>
<accession>A0A448WE45</accession>
<proteinExistence type="predicted"/>
<sequence>MYCVLQSGRTVVQLREAVLKARTQAQQALERAACATDSLAVMRRQLRSAIEKTTEYFAVRLNAEHSMRNLRRQLLEGNALLESIRSRYLNS</sequence>
<gene>
    <name evidence="1" type="ORF">PXEA_LOCUS2755</name>
</gene>
<name>A0A448WE45_9PLAT</name>
<dbReference type="Proteomes" id="UP000784294">
    <property type="component" value="Unassembled WGS sequence"/>
</dbReference>
<evidence type="ECO:0000313" key="1">
    <source>
        <dbReference type="EMBL" id="VEL09315.1"/>
    </source>
</evidence>
<keyword evidence="2" id="KW-1185">Reference proteome</keyword>
<comment type="caution">
    <text evidence="1">The sequence shown here is derived from an EMBL/GenBank/DDBJ whole genome shotgun (WGS) entry which is preliminary data.</text>
</comment>
<organism evidence="1 2">
    <name type="scientific">Protopolystoma xenopodis</name>
    <dbReference type="NCBI Taxonomy" id="117903"/>
    <lineage>
        <taxon>Eukaryota</taxon>
        <taxon>Metazoa</taxon>
        <taxon>Spiralia</taxon>
        <taxon>Lophotrochozoa</taxon>
        <taxon>Platyhelminthes</taxon>
        <taxon>Monogenea</taxon>
        <taxon>Polyopisthocotylea</taxon>
        <taxon>Polystomatidea</taxon>
        <taxon>Polystomatidae</taxon>
        <taxon>Protopolystoma</taxon>
    </lineage>
</organism>
<protein>
    <submittedName>
        <fullName evidence="1">Uncharacterized protein</fullName>
    </submittedName>
</protein>
<dbReference type="EMBL" id="CAAALY010006028">
    <property type="protein sequence ID" value="VEL09315.1"/>
    <property type="molecule type" value="Genomic_DNA"/>
</dbReference>
<evidence type="ECO:0000313" key="2">
    <source>
        <dbReference type="Proteomes" id="UP000784294"/>
    </source>
</evidence>
<reference evidence="1" key="1">
    <citation type="submission" date="2018-11" db="EMBL/GenBank/DDBJ databases">
        <authorList>
            <consortium name="Pathogen Informatics"/>
        </authorList>
    </citation>
    <scope>NUCLEOTIDE SEQUENCE</scope>
</reference>